<keyword evidence="8" id="KW-1185">Reference proteome</keyword>
<dbReference type="CDD" id="cd00827">
    <property type="entry name" value="init_cond_enzymes"/>
    <property type="match status" value="1"/>
</dbReference>
<reference evidence="7 8" key="1">
    <citation type="journal article" date="2017" name="BMC Genomics">
        <title>Comparative genomic and phylogenomic analyses of the Bifidobacteriaceae family.</title>
        <authorList>
            <person name="Lugli G.A."/>
            <person name="Milani C."/>
            <person name="Turroni F."/>
            <person name="Duranti S."/>
            <person name="Mancabelli L."/>
            <person name="Mangifesta M."/>
            <person name="Ferrario C."/>
            <person name="Modesto M."/>
            <person name="Mattarelli P."/>
            <person name="Jiri K."/>
            <person name="van Sinderen D."/>
            <person name="Ventura M."/>
        </authorList>
    </citation>
    <scope>NUCLEOTIDE SEQUENCE [LARGE SCALE GENOMIC DNA]</scope>
    <source>
        <strain evidence="7 8">DSM 22924</strain>
    </source>
</reference>
<dbReference type="SUPFAM" id="SSF53901">
    <property type="entry name" value="Thiolase-like"/>
    <property type="match status" value="2"/>
</dbReference>
<evidence type="ECO:0000256" key="1">
    <source>
        <dbReference type="ARBA" id="ARBA00007061"/>
    </source>
</evidence>
<dbReference type="NCBIfam" id="TIGR01835">
    <property type="entry name" value="HMG-CoA-S_prok"/>
    <property type="match status" value="1"/>
</dbReference>
<dbReference type="InterPro" id="IPR013746">
    <property type="entry name" value="HMG_CoA_synt_C_dom"/>
</dbReference>
<dbReference type="Pfam" id="PF01154">
    <property type="entry name" value="HMG_CoA_synt_N"/>
    <property type="match status" value="1"/>
</dbReference>
<feature type="binding site" evidence="4">
    <location>
        <position position="144"/>
    </location>
    <ligand>
        <name>(3S)-3-hydroxy-3-methylglutaryl-CoA</name>
        <dbReference type="ChEBI" id="CHEBI:43074"/>
    </ligand>
</feature>
<feature type="active site" description="Acyl-thioester intermediate" evidence="3">
    <location>
        <position position="112"/>
    </location>
</feature>
<evidence type="ECO:0000259" key="5">
    <source>
        <dbReference type="Pfam" id="PF01154"/>
    </source>
</evidence>
<dbReference type="Pfam" id="PF08540">
    <property type="entry name" value="HMG_CoA_synt_C"/>
    <property type="match status" value="1"/>
</dbReference>
<comment type="similarity">
    <text evidence="1">Belongs to the thiolase-like superfamily. HMG-CoA synthase family.</text>
</comment>
<dbReference type="OrthoDB" id="9769523at2"/>
<proteinExistence type="inferred from homology"/>
<feature type="active site" description="Proton donor/acceptor" evidence="3">
    <location>
        <position position="234"/>
    </location>
</feature>
<evidence type="ECO:0000313" key="7">
    <source>
        <dbReference type="EMBL" id="OZG50193.1"/>
    </source>
</evidence>
<dbReference type="RefSeq" id="WP_094722704.1">
    <property type="nucleotide sequence ID" value="NZ_MWWS01000004.1"/>
</dbReference>
<dbReference type="InterPro" id="IPR013528">
    <property type="entry name" value="HMG_CoA_synth_N"/>
</dbReference>
<gene>
    <name evidence="7" type="ORF">BOCO_0710</name>
</gene>
<name>A0A261ETK8_9BIFI</name>
<evidence type="ECO:0000256" key="4">
    <source>
        <dbReference type="PIRSR" id="PIRSR611554-2"/>
    </source>
</evidence>
<feature type="domain" description="Hydroxymethylglutaryl-coenzyme A synthase N-terminal" evidence="5">
    <location>
        <begin position="4"/>
        <end position="166"/>
    </location>
</feature>
<dbReference type="PANTHER" id="PTHR43323:SF2">
    <property type="entry name" value="HYDROXYMETHYLGLUTARYL-COA SYNTHASE"/>
    <property type="match status" value="1"/>
</dbReference>
<comment type="caution">
    <text evidence="7">The sequence shown here is derived from an EMBL/GenBank/DDBJ whole genome shotgun (WGS) entry which is preliminary data.</text>
</comment>
<dbReference type="Proteomes" id="UP000216004">
    <property type="component" value="Unassembled WGS sequence"/>
</dbReference>
<accession>A0A261ETK8</accession>
<dbReference type="Gene3D" id="3.40.47.10">
    <property type="match status" value="2"/>
</dbReference>
<evidence type="ECO:0000256" key="2">
    <source>
        <dbReference type="ARBA" id="ARBA00022679"/>
    </source>
</evidence>
<protein>
    <submittedName>
        <fullName evidence="7">Hydroxymethylglutaryl-CoA synthase</fullName>
    </submittedName>
</protein>
<feature type="binding site" evidence="4">
    <location>
        <position position="243"/>
    </location>
    <ligand>
        <name>(3S)-3-hydroxy-3-methylglutaryl-CoA</name>
        <dbReference type="ChEBI" id="CHEBI:43074"/>
    </ligand>
</feature>
<dbReference type="InterPro" id="IPR016039">
    <property type="entry name" value="Thiolase-like"/>
</dbReference>
<feature type="binding site" evidence="4">
    <location>
        <position position="30"/>
    </location>
    <ligand>
        <name>(3S)-3-hydroxy-3-methylglutaryl-CoA</name>
        <dbReference type="ChEBI" id="CHEBI:43074"/>
    </ligand>
</feature>
<organism evidence="7 8">
    <name type="scientific">Bombiscardovia coagulans</name>
    <dbReference type="NCBI Taxonomy" id="686666"/>
    <lineage>
        <taxon>Bacteria</taxon>
        <taxon>Bacillati</taxon>
        <taxon>Actinomycetota</taxon>
        <taxon>Actinomycetes</taxon>
        <taxon>Bifidobacteriales</taxon>
        <taxon>Bifidobacteriaceae</taxon>
        <taxon>Bombiscardovia</taxon>
    </lineage>
</organism>
<dbReference type="PANTHER" id="PTHR43323">
    <property type="entry name" value="3-HYDROXY-3-METHYLGLUTARYL COENZYME A SYNTHASE"/>
    <property type="match status" value="1"/>
</dbReference>
<dbReference type="GO" id="GO:0004421">
    <property type="term" value="F:hydroxymethylglutaryl-CoA synthase activity"/>
    <property type="evidence" value="ECO:0007669"/>
    <property type="project" value="InterPro"/>
</dbReference>
<feature type="domain" description="Hydroxymethylglutaryl-coenzyme A synthase C-terminal" evidence="6">
    <location>
        <begin position="247"/>
        <end position="357"/>
    </location>
</feature>
<feature type="binding site" evidence="4">
    <location>
        <position position="276"/>
    </location>
    <ligand>
        <name>(3S)-3-hydroxy-3-methylglutaryl-CoA</name>
        <dbReference type="ChEBI" id="CHEBI:43074"/>
    </ligand>
</feature>
<dbReference type="EMBL" id="MWWS01000004">
    <property type="protein sequence ID" value="OZG50193.1"/>
    <property type="molecule type" value="Genomic_DNA"/>
</dbReference>
<dbReference type="InterPro" id="IPR011554">
    <property type="entry name" value="HMG_CoA_synthase_prok"/>
</dbReference>
<dbReference type="AlphaFoldDB" id="A0A261ETK8"/>
<sequence>MDSFGIEKLNFYTPNQYIDLVDLAHARGVDPNKYLIGIGQEKMAVAPLDQDIVAMGANAAEPLMDEDLRTSLGLLVVGTESGIDQSKAAALFIHQLLGLPESMRVMEIKEACYGGTAGLMVALDFVRSHPESKALVITSDIARYGLQTPGEVTQGAGAVAMIVGNKPGVLAIEPNTVVASRSTYDFWRPNYSNVAFAQGKYSEEVYLSMFTEVWDRAENMSLTQSDNLAALLFHIPFSKMGRKGLRTLESKVDATSYARIVERFENSIIYGQQVGNIYTGSLYLGLLSLLENDTSLVEGDRFGLFSYGSGSEAELFFGTIQPDFRAHLDAKKHSSMLKNRRRLSVAEYEHEFEKELVQDGTEQILKRSDFNAPHRLIGLNKHQRSYC</sequence>
<dbReference type="GO" id="GO:0006084">
    <property type="term" value="P:acetyl-CoA metabolic process"/>
    <property type="evidence" value="ECO:0007669"/>
    <property type="project" value="InterPro"/>
</dbReference>
<keyword evidence="2" id="KW-0808">Transferase</keyword>
<evidence type="ECO:0000313" key="8">
    <source>
        <dbReference type="Proteomes" id="UP000216004"/>
    </source>
</evidence>
<feature type="active site" description="Proton donor/acceptor" evidence="3">
    <location>
        <position position="80"/>
    </location>
</feature>
<evidence type="ECO:0000259" key="6">
    <source>
        <dbReference type="Pfam" id="PF08540"/>
    </source>
</evidence>
<evidence type="ECO:0000256" key="3">
    <source>
        <dbReference type="PIRSR" id="PIRSR611554-1"/>
    </source>
</evidence>